<dbReference type="EMBL" id="CM009304">
    <property type="protein sequence ID" value="PNT00259.1"/>
    <property type="molecule type" value="Genomic_DNA"/>
</dbReference>
<dbReference type="FunFam" id="1.10.1650.10:FF:000001">
    <property type="entry name" value="Ribosomal protein L19"/>
    <property type="match status" value="1"/>
</dbReference>
<accession>B9IED4</accession>
<evidence type="ECO:0000256" key="1">
    <source>
        <dbReference type="ARBA" id="ARBA00011082"/>
    </source>
</evidence>
<name>B9IED4_POPTR</name>
<dbReference type="GO" id="GO:0006412">
    <property type="term" value="P:translation"/>
    <property type="evidence" value="ECO:0007669"/>
    <property type="project" value="InterPro"/>
</dbReference>
<evidence type="ECO:0000313" key="5">
    <source>
        <dbReference type="EMBL" id="PNT00259.1"/>
    </source>
</evidence>
<keyword evidence="6" id="KW-1185">Reference proteome</keyword>
<dbReference type="GO" id="GO:0003723">
    <property type="term" value="F:RNA binding"/>
    <property type="evidence" value="ECO:0007669"/>
    <property type="project" value="InterPro"/>
</dbReference>
<evidence type="ECO:0000313" key="6">
    <source>
        <dbReference type="Proteomes" id="UP000006729"/>
    </source>
</evidence>
<dbReference type="Proteomes" id="UP000006729">
    <property type="component" value="Chromosome 15"/>
</dbReference>
<dbReference type="InterPro" id="IPR035970">
    <property type="entry name" value="60S_ribosomal_eL19_sf"/>
</dbReference>
<evidence type="ECO:0000256" key="2">
    <source>
        <dbReference type="ARBA" id="ARBA00022980"/>
    </source>
</evidence>
<dbReference type="InterPro" id="IPR015972">
    <property type="entry name" value="Ribosomal_eL19_dom1"/>
</dbReference>
<keyword evidence="2" id="KW-0689">Ribosomal protein</keyword>
<organism evidence="5 6">
    <name type="scientific">Populus trichocarpa</name>
    <name type="common">Western balsam poplar</name>
    <name type="synonym">Populus balsamifera subsp. trichocarpa</name>
    <dbReference type="NCBI Taxonomy" id="3694"/>
    <lineage>
        <taxon>Eukaryota</taxon>
        <taxon>Viridiplantae</taxon>
        <taxon>Streptophyta</taxon>
        <taxon>Embryophyta</taxon>
        <taxon>Tracheophyta</taxon>
        <taxon>Spermatophyta</taxon>
        <taxon>Magnoliopsida</taxon>
        <taxon>eudicotyledons</taxon>
        <taxon>Gunneridae</taxon>
        <taxon>Pentapetalae</taxon>
        <taxon>rosids</taxon>
        <taxon>fabids</taxon>
        <taxon>Malpighiales</taxon>
        <taxon>Salicaceae</taxon>
        <taxon>Saliceae</taxon>
        <taxon>Populus</taxon>
    </lineage>
</organism>
<dbReference type="STRING" id="3694.B9IED4"/>
<reference evidence="5 6" key="1">
    <citation type="journal article" date="2006" name="Science">
        <title>The genome of black cottonwood, Populus trichocarpa (Torr. &amp; Gray).</title>
        <authorList>
            <person name="Tuskan G.A."/>
            <person name="Difazio S."/>
            <person name="Jansson S."/>
            <person name="Bohlmann J."/>
            <person name="Grigoriev I."/>
            <person name="Hellsten U."/>
            <person name="Putnam N."/>
            <person name="Ralph S."/>
            <person name="Rombauts S."/>
            <person name="Salamov A."/>
            <person name="Schein J."/>
            <person name="Sterck L."/>
            <person name="Aerts A."/>
            <person name="Bhalerao R.R."/>
            <person name="Bhalerao R.P."/>
            <person name="Blaudez D."/>
            <person name="Boerjan W."/>
            <person name="Brun A."/>
            <person name="Brunner A."/>
            <person name="Busov V."/>
            <person name="Campbell M."/>
            <person name="Carlson J."/>
            <person name="Chalot M."/>
            <person name="Chapman J."/>
            <person name="Chen G.L."/>
            <person name="Cooper D."/>
            <person name="Coutinho P.M."/>
            <person name="Couturier J."/>
            <person name="Covert S."/>
            <person name="Cronk Q."/>
            <person name="Cunningham R."/>
            <person name="Davis J."/>
            <person name="Degroeve S."/>
            <person name="Dejardin A."/>
            <person name="Depamphilis C."/>
            <person name="Detter J."/>
            <person name="Dirks B."/>
            <person name="Dubchak I."/>
            <person name="Duplessis S."/>
            <person name="Ehlting J."/>
            <person name="Ellis B."/>
            <person name="Gendler K."/>
            <person name="Goodstein D."/>
            <person name="Gribskov M."/>
            <person name="Grimwood J."/>
            <person name="Groover A."/>
            <person name="Gunter L."/>
            <person name="Hamberger B."/>
            <person name="Heinze B."/>
            <person name="Helariutta Y."/>
            <person name="Henrissat B."/>
            <person name="Holligan D."/>
            <person name="Holt R."/>
            <person name="Huang W."/>
            <person name="Islam-Faridi N."/>
            <person name="Jones S."/>
            <person name="Jones-Rhoades M."/>
            <person name="Jorgensen R."/>
            <person name="Joshi C."/>
            <person name="Kangasjarvi J."/>
            <person name="Karlsson J."/>
            <person name="Kelleher C."/>
            <person name="Kirkpatrick R."/>
            <person name="Kirst M."/>
            <person name="Kohler A."/>
            <person name="Kalluri U."/>
            <person name="Larimer F."/>
            <person name="Leebens-Mack J."/>
            <person name="Leple J.C."/>
            <person name="Locascio P."/>
            <person name="Lou Y."/>
            <person name="Lucas S."/>
            <person name="Martin F."/>
            <person name="Montanini B."/>
            <person name="Napoli C."/>
            <person name="Nelson D.R."/>
            <person name="Nelson C."/>
            <person name="Nieminen K."/>
            <person name="Nilsson O."/>
            <person name="Pereda V."/>
            <person name="Peter G."/>
            <person name="Philippe R."/>
            <person name="Pilate G."/>
            <person name="Poliakov A."/>
            <person name="Razumovskaya J."/>
            <person name="Richardson P."/>
            <person name="Rinaldi C."/>
            <person name="Ritland K."/>
            <person name="Rouze P."/>
            <person name="Ryaboy D."/>
            <person name="Schmutz J."/>
            <person name="Schrader J."/>
            <person name="Segerman B."/>
            <person name="Shin H."/>
            <person name="Siddiqui A."/>
            <person name="Sterky F."/>
            <person name="Terry A."/>
            <person name="Tsai C.J."/>
            <person name="Uberbacher E."/>
            <person name="Unneberg P."/>
            <person name="Vahala J."/>
            <person name="Wall K."/>
            <person name="Wessler S."/>
            <person name="Yang G."/>
            <person name="Yin T."/>
            <person name="Douglas C."/>
            <person name="Marra M."/>
            <person name="Sandberg G."/>
            <person name="Van de Peer Y."/>
            <person name="Rokhsar D."/>
        </authorList>
    </citation>
    <scope>NUCLEOTIDE SEQUENCE [LARGE SCALE GENOMIC DNA]</scope>
    <source>
        <strain evidence="6">cv. Nisqually</strain>
    </source>
</reference>
<dbReference type="AlphaFoldDB" id="B9IED4"/>
<dbReference type="InParanoid" id="B9IED4"/>
<keyword evidence="3" id="KW-0687">Ribonucleoprotein</keyword>
<evidence type="ECO:0000259" key="4">
    <source>
        <dbReference type="SMART" id="SM01416"/>
    </source>
</evidence>
<dbReference type="GO" id="GO:0022625">
    <property type="term" value="C:cytosolic large ribosomal subunit"/>
    <property type="evidence" value="ECO:0007669"/>
    <property type="project" value="InterPro"/>
</dbReference>
<dbReference type="InterPro" id="IPR000196">
    <property type="entry name" value="Ribosomal_eL19_dom"/>
</dbReference>
<sequence>MVSLRIQKRLAASILNCGNGKLWLDPNETIDNSMRMVLLSKKSIITHSRSRTRKVKEAKTRGRHSG</sequence>
<dbReference type="eggNOG" id="KOG1696">
    <property type="taxonomic scope" value="Eukaryota"/>
</dbReference>
<proteinExistence type="inferred from homology"/>
<dbReference type="SMART" id="SM01416">
    <property type="entry name" value="Ribosomal_L19e"/>
    <property type="match status" value="1"/>
</dbReference>
<dbReference type="InterPro" id="IPR057259">
    <property type="entry name" value="Ribosomal_L19e"/>
</dbReference>
<gene>
    <name evidence="5" type="ORF">POPTR_015G037300</name>
</gene>
<dbReference type="HOGENOM" id="CLU_197925_0_0_1"/>
<protein>
    <recommendedName>
        <fullName evidence="4">Large ribosomal subunit protein eL19 domain-containing protein</fullName>
    </recommendedName>
</protein>
<dbReference type="SUPFAM" id="SSF48140">
    <property type="entry name" value="Ribosomal protein L19 (L19e)"/>
    <property type="match status" value="1"/>
</dbReference>
<feature type="domain" description="Large ribosomal subunit protein eL19" evidence="4">
    <location>
        <begin position="3"/>
        <end position="66"/>
    </location>
</feature>
<dbReference type="Pfam" id="PF01280">
    <property type="entry name" value="Ribosomal_L19e"/>
    <property type="match status" value="1"/>
</dbReference>
<dbReference type="Gene3D" id="1.10.1650.10">
    <property type="match status" value="1"/>
</dbReference>
<dbReference type="InterPro" id="IPR039547">
    <property type="entry name" value="Ribosomal_eL19"/>
</dbReference>
<evidence type="ECO:0000256" key="3">
    <source>
        <dbReference type="ARBA" id="ARBA00023274"/>
    </source>
</evidence>
<dbReference type="GO" id="GO:0003735">
    <property type="term" value="F:structural constituent of ribosome"/>
    <property type="evidence" value="ECO:0007669"/>
    <property type="project" value="InterPro"/>
</dbReference>
<dbReference type="PANTHER" id="PTHR10722">
    <property type="entry name" value="60S RIBOSOMAL PROTEIN L19"/>
    <property type="match status" value="1"/>
</dbReference>
<comment type="similarity">
    <text evidence="1">Belongs to the eukaryotic ribosomal protein eL19 family.</text>
</comment>